<dbReference type="EMBL" id="DXGK01000136">
    <property type="protein sequence ID" value="HIW70979.1"/>
    <property type="molecule type" value="Genomic_DNA"/>
</dbReference>
<sequence>MEQHDQTVSTTAALIVQRIFAHFHHHINVRYRILIVNDPFNACYNWFLEWQRSGHRTRSVPLHSMGNNQQFLVEVIRQVRRQVGMSIVYRGFNKKIST</sequence>
<accession>A0A9D1U527</accession>
<evidence type="ECO:0000313" key="2">
    <source>
        <dbReference type="Proteomes" id="UP000886878"/>
    </source>
</evidence>
<reference evidence="1" key="2">
    <citation type="submission" date="2021-04" db="EMBL/GenBank/DDBJ databases">
        <authorList>
            <person name="Gilroy R."/>
        </authorList>
    </citation>
    <scope>NUCLEOTIDE SEQUENCE</scope>
    <source>
        <strain evidence="1">ChiHejej3B27-2180</strain>
    </source>
</reference>
<dbReference type="Proteomes" id="UP000886878">
    <property type="component" value="Unassembled WGS sequence"/>
</dbReference>
<protein>
    <submittedName>
        <fullName evidence="1">Uncharacterized protein</fullName>
    </submittedName>
</protein>
<reference evidence="1" key="1">
    <citation type="journal article" date="2021" name="PeerJ">
        <title>Extensive microbial diversity within the chicken gut microbiome revealed by metagenomics and culture.</title>
        <authorList>
            <person name="Gilroy R."/>
            <person name="Ravi A."/>
            <person name="Getino M."/>
            <person name="Pursley I."/>
            <person name="Horton D.L."/>
            <person name="Alikhan N.F."/>
            <person name="Baker D."/>
            <person name="Gharbi K."/>
            <person name="Hall N."/>
            <person name="Watson M."/>
            <person name="Adriaenssens E.M."/>
            <person name="Foster-Nyarko E."/>
            <person name="Jarju S."/>
            <person name="Secka A."/>
            <person name="Antonio M."/>
            <person name="Oren A."/>
            <person name="Chaudhuri R.R."/>
            <person name="La Ragione R."/>
            <person name="Hildebrand F."/>
            <person name="Pallen M.J."/>
        </authorList>
    </citation>
    <scope>NUCLEOTIDE SEQUENCE</scope>
    <source>
        <strain evidence="1">ChiHejej3B27-2180</strain>
    </source>
</reference>
<dbReference type="AlphaFoldDB" id="A0A9D1U527"/>
<proteinExistence type="predicted"/>
<organism evidence="1 2">
    <name type="scientific">Candidatus Limosilactobacillus merdipullorum</name>
    <dbReference type="NCBI Taxonomy" id="2838653"/>
    <lineage>
        <taxon>Bacteria</taxon>
        <taxon>Bacillati</taxon>
        <taxon>Bacillota</taxon>
        <taxon>Bacilli</taxon>
        <taxon>Lactobacillales</taxon>
        <taxon>Lactobacillaceae</taxon>
        <taxon>Limosilactobacillus</taxon>
    </lineage>
</organism>
<evidence type="ECO:0000313" key="1">
    <source>
        <dbReference type="EMBL" id="HIW70979.1"/>
    </source>
</evidence>
<comment type="caution">
    <text evidence="1">The sequence shown here is derived from an EMBL/GenBank/DDBJ whole genome shotgun (WGS) entry which is preliminary data.</text>
</comment>
<name>A0A9D1U527_9LACO</name>
<gene>
    <name evidence="1" type="ORF">H9876_06420</name>
</gene>